<evidence type="ECO:0000313" key="12">
    <source>
        <dbReference type="Proteomes" id="UP000664417"/>
    </source>
</evidence>
<comment type="catalytic activity">
    <reaction evidence="1 9">
        <text>N-(5-phospho-beta-D-ribosyl)anthranilate = 1-(2-carboxyphenylamino)-1-deoxy-D-ribulose 5-phosphate</text>
        <dbReference type="Rhea" id="RHEA:21540"/>
        <dbReference type="ChEBI" id="CHEBI:18277"/>
        <dbReference type="ChEBI" id="CHEBI:58613"/>
        <dbReference type="EC" id="5.3.1.24"/>
    </reaction>
</comment>
<dbReference type="InterPro" id="IPR011060">
    <property type="entry name" value="RibuloseP-bd_barrel"/>
</dbReference>
<dbReference type="Pfam" id="PF00697">
    <property type="entry name" value="PRAI"/>
    <property type="match status" value="1"/>
</dbReference>
<dbReference type="GO" id="GO:0000162">
    <property type="term" value="P:L-tryptophan biosynthetic process"/>
    <property type="evidence" value="ECO:0007669"/>
    <property type="project" value="UniProtKB-UniRule"/>
</dbReference>
<dbReference type="EC" id="5.3.1.24" evidence="3 9"/>
<dbReference type="PANTHER" id="PTHR42894:SF1">
    <property type="entry name" value="N-(5'-PHOSPHORIBOSYL)ANTHRANILATE ISOMERASE"/>
    <property type="match status" value="1"/>
</dbReference>
<dbReference type="PANTHER" id="PTHR42894">
    <property type="entry name" value="N-(5'-PHOSPHORIBOSYL)ANTHRANILATE ISOMERASE"/>
    <property type="match status" value="1"/>
</dbReference>
<evidence type="ECO:0000256" key="5">
    <source>
        <dbReference type="ARBA" id="ARBA00022605"/>
    </source>
</evidence>
<comment type="similarity">
    <text evidence="9">Belongs to the TrpF family.</text>
</comment>
<keyword evidence="5 9" id="KW-0028">Amino-acid biosynthesis</keyword>
<dbReference type="Gene3D" id="3.20.20.70">
    <property type="entry name" value="Aldolase class I"/>
    <property type="match status" value="1"/>
</dbReference>
<keyword evidence="7 9" id="KW-0057">Aromatic amino acid biosynthesis</keyword>
<reference evidence="11" key="1">
    <citation type="submission" date="2021-03" db="EMBL/GenBank/DDBJ databases">
        <authorList>
            <person name="Wang G."/>
        </authorList>
    </citation>
    <scope>NUCLEOTIDE SEQUENCE</scope>
    <source>
        <strain evidence="11">KCTC 12899</strain>
    </source>
</reference>
<evidence type="ECO:0000256" key="6">
    <source>
        <dbReference type="ARBA" id="ARBA00022822"/>
    </source>
</evidence>
<dbReference type="InterPro" id="IPR044643">
    <property type="entry name" value="TrpF_fam"/>
</dbReference>
<keyword evidence="8 9" id="KW-0413">Isomerase</keyword>
<dbReference type="RefSeq" id="WP_207860320.1">
    <property type="nucleotide sequence ID" value="NZ_JAFREP010000017.1"/>
</dbReference>
<evidence type="ECO:0000256" key="9">
    <source>
        <dbReference type="HAMAP-Rule" id="MF_00135"/>
    </source>
</evidence>
<keyword evidence="12" id="KW-1185">Reference proteome</keyword>
<name>A0A8J7QH85_9BACT</name>
<comment type="caution">
    <text evidence="11">The sequence shown here is derived from an EMBL/GenBank/DDBJ whole genome shotgun (WGS) entry which is preliminary data.</text>
</comment>
<dbReference type="Proteomes" id="UP000664417">
    <property type="component" value="Unassembled WGS sequence"/>
</dbReference>
<evidence type="ECO:0000256" key="2">
    <source>
        <dbReference type="ARBA" id="ARBA00004664"/>
    </source>
</evidence>
<dbReference type="UniPathway" id="UPA00035">
    <property type="reaction ID" value="UER00042"/>
</dbReference>
<evidence type="ECO:0000256" key="7">
    <source>
        <dbReference type="ARBA" id="ARBA00023141"/>
    </source>
</evidence>
<dbReference type="SUPFAM" id="SSF51366">
    <property type="entry name" value="Ribulose-phoshate binding barrel"/>
    <property type="match status" value="1"/>
</dbReference>
<keyword evidence="6 9" id="KW-0822">Tryptophan biosynthesis</keyword>
<protein>
    <recommendedName>
        <fullName evidence="4 9">N-(5'-phosphoribosyl)anthranilate isomerase</fullName>
        <shortName evidence="9">PRAI</shortName>
        <ecNumber evidence="3 9">5.3.1.24</ecNumber>
    </recommendedName>
</protein>
<dbReference type="GO" id="GO:0004640">
    <property type="term" value="F:phosphoribosylanthranilate isomerase activity"/>
    <property type="evidence" value="ECO:0007669"/>
    <property type="project" value="UniProtKB-UniRule"/>
</dbReference>
<dbReference type="AlphaFoldDB" id="A0A8J7QH85"/>
<dbReference type="InterPro" id="IPR001240">
    <property type="entry name" value="PRAI_dom"/>
</dbReference>
<proteinExistence type="inferred from homology"/>
<evidence type="ECO:0000256" key="8">
    <source>
        <dbReference type="ARBA" id="ARBA00023235"/>
    </source>
</evidence>
<sequence length="218" mass="23657">MTRGSHLPQTARTQIKICGLTRGEDVHAAVEAGADLLGFIHVPKSKRFVDVDQIECLLQLVPDHVASVVVVQNAAEETLDMLRDRLRFKWIQFHGDEDVDVVRRYRGYKAQAIYLDRDLDEPLAKLDPGAPFNLLDSAVAGASGGTGLTFNWSLLAEWPGNLMVAGGLTPDNVGELIRSYAPWGVDVAGGVEAAPGVKDPQKIQAFIQAVRDAEVACD</sequence>
<organism evidence="11 12">
    <name type="scientific">Acanthopleuribacter pedis</name>
    <dbReference type="NCBI Taxonomy" id="442870"/>
    <lineage>
        <taxon>Bacteria</taxon>
        <taxon>Pseudomonadati</taxon>
        <taxon>Acidobacteriota</taxon>
        <taxon>Holophagae</taxon>
        <taxon>Acanthopleuribacterales</taxon>
        <taxon>Acanthopleuribacteraceae</taxon>
        <taxon>Acanthopleuribacter</taxon>
    </lineage>
</organism>
<dbReference type="InterPro" id="IPR013785">
    <property type="entry name" value="Aldolase_TIM"/>
</dbReference>
<dbReference type="EMBL" id="JAFREP010000017">
    <property type="protein sequence ID" value="MBO1320366.1"/>
    <property type="molecule type" value="Genomic_DNA"/>
</dbReference>
<gene>
    <name evidence="9" type="primary">trpF</name>
    <name evidence="11" type="ORF">J3U88_17965</name>
</gene>
<dbReference type="HAMAP" id="MF_00135">
    <property type="entry name" value="PRAI"/>
    <property type="match status" value="1"/>
</dbReference>
<evidence type="ECO:0000256" key="4">
    <source>
        <dbReference type="ARBA" id="ARBA00022272"/>
    </source>
</evidence>
<evidence type="ECO:0000313" key="11">
    <source>
        <dbReference type="EMBL" id="MBO1320366.1"/>
    </source>
</evidence>
<feature type="domain" description="N-(5'phosphoribosyl) anthranilate isomerase (PRAI)" evidence="10">
    <location>
        <begin position="15"/>
        <end position="209"/>
    </location>
</feature>
<evidence type="ECO:0000256" key="1">
    <source>
        <dbReference type="ARBA" id="ARBA00001164"/>
    </source>
</evidence>
<comment type="pathway">
    <text evidence="2 9">Amino-acid biosynthesis; L-tryptophan biosynthesis; L-tryptophan from chorismate: step 3/5.</text>
</comment>
<evidence type="ECO:0000259" key="10">
    <source>
        <dbReference type="Pfam" id="PF00697"/>
    </source>
</evidence>
<evidence type="ECO:0000256" key="3">
    <source>
        <dbReference type="ARBA" id="ARBA00012572"/>
    </source>
</evidence>
<accession>A0A8J7QH85</accession>
<dbReference type="CDD" id="cd00405">
    <property type="entry name" value="PRAI"/>
    <property type="match status" value="1"/>
</dbReference>